<keyword evidence="3" id="KW-1185">Reference proteome</keyword>
<dbReference type="Proteomes" id="UP000293863">
    <property type="component" value="Unassembled WGS sequence"/>
</dbReference>
<evidence type="ECO:0000256" key="1">
    <source>
        <dbReference type="SAM" id="MobiDB-lite"/>
    </source>
</evidence>
<feature type="compositionally biased region" description="Polar residues" evidence="1">
    <location>
        <begin position="625"/>
        <end position="635"/>
    </location>
</feature>
<feature type="region of interest" description="Disordered" evidence="1">
    <location>
        <begin position="625"/>
        <end position="670"/>
    </location>
</feature>
<name>A0A4Q7AKK6_9GAMM</name>
<accession>A0A4Q7AKK6</accession>
<dbReference type="EMBL" id="SGSQ01000002">
    <property type="protein sequence ID" value="RZG48990.1"/>
    <property type="molecule type" value="Genomic_DNA"/>
</dbReference>
<proteinExistence type="predicted"/>
<dbReference type="AlphaFoldDB" id="A0A4Q7AKK6"/>
<protein>
    <recommendedName>
        <fullName evidence="4">DUF342 domain-containing protein</fullName>
    </recommendedName>
</protein>
<evidence type="ECO:0000313" key="3">
    <source>
        <dbReference type="Proteomes" id="UP000293863"/>
    </source>
</evidence>
<comment type="caution">
    <text evidence="2">The sequence shown here is derived from an EMBL/GenBank/DDBJ whole genome shotgun (WGS) entry which is preliminary data.</text>
</comment>
<gene>
    <name evidence="2" type="ORF">EXU28_01245</name>
</gene>
<dbReference type="RefSeq" id="WP_130167975.1">
    <property type="nucleotide sequence ID" value="NZ_SGSQ01000002.1"/>
</dbReference>
<evidence type="ECO:0008006" key="4">
    <source>
        <dbReference type="Google" id="ProtNLM"/>
    </source>
</evidence>
<sequence length="676" mass="71134">MNTQKLIFSSSQRGFASVLIVLLVGLALGGSVLGTAYYLKSSQKSLVASHALTNAQSGAWTGVEVLRQYLNNLDGATILSLNDNSLKLKIQDGRELNVNHIAATQTSTSPEVYQVSAQVQNLSTRSEASSTIQIVYEIRPDATSTPGEDNPGGSTSFPEAMNFYGDLTAQGGIHLSNGDSERAVINVAGNFTANSISGIKTLNVIGDVNINGAGIQGLENIYTNGNVNLNGSGSVKLISAKGKVTTGGSWSADDIYADQDVTIDSSSTFKTIDTKASLLVSGNSNITTATVGQKITVNNGSIQKALANSDIKYNVWNALNSAKSGGNFTCVGESWDNFSSLSAVNFTKCKQPSSKIESLSAGTKVAFPTGAIATVTMTGKPLVNAHVYEQQANYVFDVDSQNRIVVYVRHVEGIEDGQYFLAKNGNLWGALCRTVESSSNKKETDPTCTSESVTNLQHKNLTWFKKIISYASGTWSLEDYQKEITSIAPGVILFKGNINIPQGKYSNTIIATGNINYGGSVTLDAPNYAGANTTCLANYFKMPTNLCRSKVELIPASIGNIALLSGSCSNSSSLEACEANYLGGNITLGGSATIQGNIIAGNKLITGGSTNIKGSILAAAHTSDKQSSLGGSTNIDFDGKDQDDTTIIIPGGDGDDEEAPSSGSSEKAKIRWARYI</sequence>
<reference evidence="2 3" key="1">
    <citation type="submission" date="2019-02" db="EMBL/GenBank/DDBJ databases">
        <title>The Batch Genome Submission of Acinetobacter spp. strains.</title>
        <authorList>
            <person name="Qin J."/>
            <person name="Hu Y."/>
            <person name="Ye H."/>
            <person name="Wei L."/>
            <person name="Feng Y."/>
            <person name="Zong Z."/>
        </authorList>
    </citation>
    <scope>NUCLEOTIDE SEQUENCE [LARGE SCALE GENOMIC DNA]</scope>
    <source>
        <strain evidence="2 3">WCHAW060049</strain>
    </source>
</reference>
<organism evidence="2 3">
    <name type="scientific">Acinetobacter wuhouensis</name>
    <dbReference type="NCBI Taxonomy" id="1879050"/>
    <lineage>
        <taxon>Bacteria</taxon>
        <taxon>Pseudomonadati</taxon>
        <taxon>Pseudomonadota</taxon>
        <taxon>Gammaproteobacteria</taxon>
        <taxon>Moraxellales</taxon>
        <taxon>Moraxellaceae</taxon>
        <taxon>Acinetobacter</taxon>
    </lineage>
</organism>
<evidence type="ECO:0000313" key="2">
    <source>
        <dbReference type="EMBL" id="RZG48990.1"/>
    </source>
</evidence>